<dbReference type="InterPro" id="IPR013445">
    <property type="entry name" value="CDP_4_6_deHydtase"/>
</dbReference>
<dbReference type="Pfam" id="PF16363">
    <property type="entry name" value="GDP_Man_Dehyd"/>
    <property type="match status" value="1"/>
</dbReference>
<dbReference type="EC" id="4.2.1.45" evidence="2"/>
<dbReference type="NCBIfam" id="TIGR02622">
    <property type="entry name" value="CDP_4_6_dhtase"/>
    <property type="match status" value="1"/>
</dbReference>
<dbReference type="PANTHER" id="PTHR43000">
    <property type="entry name" value="DTDP-D-GLUCOSE 4,6-DEHYDRATASE-RELATED"/>
    <property type="match status" value="1"/>
</dbReference>
<feature type="domain" description="NAD(P)-binding" evidence="1">
    <location>
        <begin position="19"/>
        <end position="340"/>
    </location>
</feature>
<dbReference type="AlphaFoldDB" id="A0A517MM59"/>
<dbReference type="Gene3D" id="3.40.50.720">
    <property type="entry name" value="NAD(P)-binding Rossmann-like Domain"/>
    <property type="match status" value="1"/>
</dbReference>
<organism evidence="2 3">
    <name type="scientific">Roseimaritima multifibrata</name>
    <dbReference type="NCBI Taxonomy" id="1930274"/>
    <lineage>
        <taxon>Bacteria</taxon>
        <taxon>Pseudomonadati</taxon>
        <taxon>Planctomycetota</taxon>
        <taxon>Planctomycetia</taxon>
        <taxon>Pirellulales</taxon>
        <taxon>Pirellulaceae</taxon>
        <taxon>Roseimaritima</taxon>
    </lineage>
</organism>
<dbReference type="EMBL" id="CP036262">
    <property type="protein sequence ID" value="QDS95975.1"/>
    <property type="molecule type" value="Genomic_DNA"/>
</dbReference>
<dbReference type="InterPro" id="IPR036291">
    <property type="entry name" value="NAD(P)-bd_dom_sf"/>
</dbReference>
<keyword evidence="2" id="KW-0456">Lyase</keyword>
<name>A0A517MM59_9BACT</name>
<protein>
    <submittedName>
        <fullName evidence="2">CDP-glucose 4,6-dehydratase</fullName>
        <ecNumber evidence="2">4.2.1.45</ecNumber>
    </submittedName>
</protein>
<dbReference type="KEGG" id="rml:FF011L_47790"/>
<evidence type="ECO:0000313" key="2">
    <source>
        <dbReference type="EMBL" id="QDS95975.1"/>
    </source>
</evidence>
<evidence type="ECO:0000259" key="1">
    <source>
        <dbReference type="Pfam" id="PF16363"/>
    </source>
</evidence>
<sequence>MIRVTNSVHADFYRGRKVLVTGHTGFKGAWLVEWLLELGADVVGYALAPSTDPSLFAALRQADKIQHVVGDVRDASMFRQAVKEANPDVIFHLAAQPLVRQSYREPLETFAVNLMGTANLLDALRGWDRPCVVVVVTTDKCYENIETDAGYVETDRLGGRDPYSCSKAMAELAVDAFRQSYFSQTDHASPSPVRIATARAGNVIGGGDWAPDRIIPDCVRAVQADQPIRLRYPQSTRPWQHVLDPLDGYLSLARQLAEAKAGEVEDLATAFNFGPCRGSNRSVADVVGALQQQWPELQRVFDTPPEGWHEAGQLFLATDRAQQRLGWAGRWDFETTIRKTAEWYRGFADGREPGTLTREQITQYAAGTQESPSTST</sequence>
<keyword evidence="3" id="KW-1185">Reference proteome</keyword>
<gene>
    <name evidence="2" type="primary">rfbG</name>
    <name evidence="2" type="ORF">FF011L_47790</name>
</gene>
<dbReference type="GO" id="GO:0047733">
    <property type="term" value="F:CDP-glucose 4,6-dehydratase activity"/>
    <property type="evidence" value="ECO:0007669"/>
    <property type="project" value="UniProtKB-EC"/>
</dbReference>
<evidence type="ECO:0000313" key="3">
    <source>
        <dbReference type="Proteomes" id="UP000320672"/>
    </source>
</evidence>
<dbReference type="Gene3D" id="3.90.25.10">
    <property type="entry name" value="UDP-galactose 4-epimerase, domain 1"/>
    <property type="match status" value="1"/>
</dbReference>
<proteinExistence type="predicted"/>
<accession>A0A517MM59</accession>
<dbReference type="InterPro" id="IPR016040">
    <property type="entry name" value="NAD(P)-bd_dom"/>
</dbReference>
<dbReference type="SUPFAM" id="SSF51735">
    <property type="entry name" value="NAD(P)-binding Rossmann-fold domains"/>
    <property type="match status" value="1"/>
</dbReference>
<dbReference type="Proteomes" id="UP000320672">
    <property type="component" value="Chromosome"/>
</dbReference>
<reference evidence="2 3" key="1">
    <citation type="submission" date="2019-02" db="EMBL/GenBank/DDBJ databases">
        <title>Deep-cultivation of Planctomycetes and their phenomic and genomic characterization uncovers novel biology.</title>
        <authorList>
            <person name="Wiegand S."/>
            <person name="Jogler M."/>
            <person name="Boedeker C."/>
            <person name="Pinto D."/>
            <person name="Vollmers J."/>
            <person name="Rivas-Marin E."/>
            <person name="Kohn T."/>
            <person name="Peeters S.H."/>
            <person name="Heuer A."/>
            <person name="Rast P."/>
            <person name="Oberbeckmann S."/>
            <person name="Bunk B."/>
            <person name="Jeske O."/>
            <person name="Meyerdierks A."/>
            <person name="Storesund J.E."/>
            <person name="Kallscheuer N."/>
            <person name="Luecker S."/>
            <person name="Lage O.M."/>
            <person name="Pohl T."/>
            <person name="Merkel B.J."/>
            <person name="Hornburger P."/>
            <person name="Mueller R.-W."/>
            <person name="Bruemmer F."/>
            <person name="Labrenz M."/>
            <person name="Spormann A.M."/>
            <person name="Op den Camp H."/>
            <person name="Overmann J."/>
            <person name="Amann R."/>
            <person name="Jetten M.S.M."/>
            <person name="Mascher T."/>
            <person name="Medema M.H."/>
            <person name="Devos D.P."/>
            <person name="Kaster A.-K."/>
            <person name="Ovreas L."/>
            <person name="Rohde M."/>
            <person name="Galperin M.Y."/>
            <person name="Jogler C."/>
        </authorList>
    </citation>
    <scope>NUCLEOTIDE SEQUENCE [LARGE SCALE GENOMIC DNA]</scope>
    <source>
        <strain evidence="2 3">FF011L</strain>
    </source>
</reference>